<dbReference type="RefSeq" id="XP_002143022.1">
    <property type="nucleotide sequence ID" value="XM_002142986.1"/>
</dbReference>
<evidence type="ECO:0000313" key="2">
    <source>
        <dbReference type="EMBL" id="AOW02056.1"/>
    </source>
</evidence>
<reference evidence="3 5" key="2">
    <citation type="submission" date="2018-07" db="EMBL/GenBank/DDBJ databases">
        <title>Draft Genome Assemblies for Five Robust Yarrowia lipolytica Strains Exhibiting High Lipid Production and Pentose Sugar Utilization and Sugar Alcohol Secretion from Undetoxified Lignocellulosic Biomass Hydrolysates.</title>
        <authorList>
            <consortium name="DOE Joint Genome Institute"/>
            <person name="Walker C."/>
            <person name="Ryu S."/>
            <person name="Na H."/>
            <person name="Zane M."/>
            <person name="LaButti K."/>
            <person name="Lipzen A."/>
            <person name="Haridas S."/>
            <person name="Barry K."/>
            <person name="Grigoriev I.V."/>
            <person name="Quarterman J."/>
            <person name="Slininger P."/>
            <person name="Dien B."/>
            <person name="Trinh C.T."/>
        </authorList>
    </citation>
    <scope>NUCLEOTIDE SEQUENCE [LARGE SCALE GENOMIC DNA]</scope>
    <source>
        <strain evidence="3 5">YB392</strain>
    </source>
</reference>
<feature type="compositionally biased region" description="Gly residues" evidence="1">
    <location>
        <begin position="48"/>
        <end position="64"/>
    </location>
</feature>
<evidence type="ECO:0000313" key="5">
    <source>
        <dbReference type="Proteomes" id="UP000256601"/>
    </source>
</evidence>
<dbReference type="Proteomes" id="UP000182444">
    <property type="component" value="Chromosome 1B"/>
</dbReference>
<organism evidence="2 4">
    <name type="scientific">Yarrowia lipolytica</name>
    <name type="common">Candida lipolytica</name>
    <dbReference type="NCBI Taxonomy" id="4952"/>
    <lineage>
        <taxon>Eukaryota</taxon>
        <taxon>Fungi</taxon>
        <taxon>Dikarya</taxon>
        <taxon>Ascomycota</taxon>
        <taxon>Saccharomycotina</taxon>
        <taxon>Dipodascomycetes</taxon>
        <taxon>Dipodascales</taxon>
        <taxon>Dipodascales incertae sedis</taxon>
        <taxon>Yarrowia</taxon>
    </lineage>
</organism>
<dbReference type="KEGG" id="yli:7009426"/>
<dbReference type="eggNOG" id="ENOG502S7I4">
    <property type="taxonomic scope" value="Eukaryota"/>
</dbReference>
<dbReference type="GeneID" id="7009426"/>
<dbReference type="PANTHER" id="PTHR28632">
    <property type="entry name" value="TRANSLATION MACHINERY-ASSOCIATED PROTEIN 7"/>
    <property type="match status" value="1"/>
</dbReference>
<feature type="compositionally biased region" description="Basic and acidic residues" evidence="1">
    <location>
        <begin position="27"/>
        <end position="44"/>
    </location>
</feature>
<reference evidence="2 4" key="1">
    <citation type="journal article" date="2016" name="PLoS ONE">
        <title>Sequence Assembly of Yarrowia lipolytica Strain W29/CLIB89 Shows Transposable Element Diversity.</title>
        <authorList>
            <person name="Magnan C."/>
            <person name="Yu J."/>
            <person name="Chang I."/>
            <person name="Jahn E."/>
            <person name="Kanomata Y."/>
            <person name="Wu J."/>
            <person name="Zeller M."/>
            <person name="Oakes M."/>
            <person name="Baldi P."/>
            <person name="Sandmeyer S."/>
        </authorList>
    </citation>
    <scope>NUCLEOTIDE SEQUENCE [LARGE SCALE GENOMIC DNA]</scope>
    <source>
        <strain evidence="2">CLIB89</strain>
        <strain evidence="4">CLIB89(W29)</strain>
    </source>
</reference>
<dbReference type="EMBL" id="CP017554">
    <property type="protein sequence ID" value="AOW02056.1"/>
    <property type="molecule type" value="Genomic_DNA"/>
</dbReference>
<evidence type="ECO:0000313" key="4">
    <source>
        <dbReference type="Proteomes" id="UP000182444"/>
    </source>
</evidence>
<name>A0A1D8N8V3_YARLL</name>
<protein>
    <submittedName>
        <fullName evidence="3">Translation machinery associated TMA7</fullName>
    </submittedName>
</protein>
<feature type="region of interest" description="Disordered" evidence="1">
    <location>
        <begin position="1"/>
        <end position="64"/>
    </location>
</feature>
<dbReference type="EMBL" id="KZ858990">
    <property type="protein sequence ID" value="RDW25946.1"/>
    <property type="molecule type" value="Genomic_DNA"/>
</dbReference>
<dbReference type="VEuPathDB" id="FungiDB:YALI1_B28781g"/>
<dbReference type="Pfam" id="PF09072">
    <property type="entry name" value="TMA7"/>
    <property type="match status" value="1"/>
</dbReference>
<evidence type="ECO:0000256" key="1">
    <source>
        <dbReference type="SAM" id="MobiDB-lite"/>
    </source>
</evidence>
<evidence type="ECO:0000313" key="3">
    <source>
        <dbReference type="EMBL" id="RDW25946.1"/>
    </source>
</evidence>
<dbReference type="AlphaFoldDB" id="A0A1D8N8V3"/>
<proteinExistence type="predicted"/>
<dbReference type="InterPro" id="IPR015157">
    <property type="entry name" value="TMA7"/>
</dbReference>
<dbReference type="OMA" id="KKGPMNT"/>
<gene>
    <name evidence="3" type="ORF">B0I71DRAFT_131686</name>
    <name evidence="2" type="ORF">YALI1_B28781g</name>
</gene>
<accession>A0A1D8N8V3</accession>
<dbReference type="Proteomes" id="UP000256601">
    <property type="component" value="Unassembled WGS sequence"/>
</dbReference>
<sequence>MSGRQGGKAKPLKAPKKKQTDLDEEDLAFKQKQMADAKARKEMAAKAGKGGPLSGGGIKKSGKK</sequence>